<evidence type="ECO:0000313" key="3">
    <source>
        <dbReference type="EMBL" id="MBP2247167.1"/>
    </source>
</evidence>
<proteinExistence type="predicted"/>
<sequence>MAEEHNIVTPFRYENCEGATINLTLDSKIKKCISKTPITLGNEEKESDYEVIDINETSFSLKPKESVIVKAVEYFNIPSNMVGLIFERYSIKLTGLSVSPASYMNPGYQGTLSFIVVNNSSRKIRLIAGVSFCQLALSPLDYPADTPYNKQDARYLGARDVSISKLHLDREIQGFLVSRGVSSVSDETAGELGKHLMKMIDNSADRIVEELKKKFGDPK</sequence>
<evidence type="ECO:0000256" key="2">
    <source>
        <dbReference type="ARBA" id="ARBA00023080"/>
    </source>
</evidence>
<dbReference type="InterPro" id="IPR033704">
    <property type="entry name" value="dUTPase_trimeric"/>
</dbReference>
<comment type="caution">
    <text evidence="3">The sequence shown here is derived from an EMBL/GenBank/DDBJ whole genome shotgun (WGS) entry which is preliminary data.</text>
</comment>
<keyword evidence="2" id="KW-0546">Nucleotide metabolism</keyword>
<keyword evidence="4" id="KW-1185">Reference proteome</keyword>
<evidence type="ECO:0000313" key="4">
    <source>
        <dbReference type="Proteomes" id="UP000810207"/>
    </source>
</evidence>
<protein>
    <submittedName>
        <fullName evidence="3">dCTP deaminase</fullName>
        <ecNumber evidence="3">3.5.4.13</ecNumber>
    </submittedName>
</protein>
<dbReference type="InterPro" id="IPR036157">
    <property type="entry name" value="dUTPase-like_sf"/>
</dbReference>
<dbReference type="SUPFAM" id="SSF51283">
    <property type="entry name" value="dUTPase-like"/>
    <property type="match status" value="1"/>
</dbReference>
<dbReference type="PANTHER" id="PTHR42680">
    <property type="entry name" value="DCTP DEAMINASE"/>
    <property type="match status" value="1"/>
</dbReference>
<gene>
    <name evidence="3" type="ORF">J2Z28_003818</name>
</gene>
<keyword evidence="1 3" id="KW-0378">Hydrolase</keyword>
<dbReference type="EC" id="3.5.4.13" evidence="3"/>
<evidence type="ECO:0000256" key="1">
    <source>
        <dbReference type="ARBA" id="ARBA00022801"/>
    </source>
</evidence>
<dbReference type="Proteomes" id="UP000810207">
    <property type="component" value="Unassembled WGS sequence"/>
</dbReference>
<dbReference type="InterPro" id="IPR011962">
    <property type="entry name" value="dCTP_deaminase"/>
</dbReference>
<reference evidence="3 4" key="1">
    <citation type="submission" date="2021-03" db="EMBL/GenBank/DDBJ databases">
        <title>Genomic Encyclopedia of Type Strains, Phase IV (KMG-IV): sequencing the most valuable type-strain genomes for metagenomic binning, comparative biology and taxonomic classification.</title>
        <authorList>
            <person name="Goeker M."/>
        </authorList>
    </citation>
    <scope>NUCLEOTIDE SEQUENCE [LARGE SCALE GENOMIC DNA]</scope>
    <source>
        <strain evidence="3 4">DSM 21292</strain>
    </source>
</reference>
<dbReference type="GO" id="GO:0008829">
    <property type="term" value="F:dCTP deaminase activity"/>
    <property type="evidence" value="ECO:0007669"/>
    <property type="project" value="UniProtKB-EC"/>
</dbReference>
<dbReference type="Pfam" id="PF22769">
    <property type="entry name" value="DCD"/>
    <property type="match status" value="1"/>
</dbReference>
<dbReference type="PANTHER" id="PTHR42680:SF3">
    <property type="entry name" value="DCTP DEAMINASE"/>
    <property type="match status" value="1"/>
</dbReference>
<name>A0ABS4RW87_PAEXY</name>
<dbReference type="CDD" id="cd07557">
    <property type="entry name" value="trimeric_dUTPase"/>
    <property type="match status" value="1"/>
</dbReference>
<organism evidence="3 4">
    <name type="scientific">Paenibacillus xylanexedens</name>
    <dbReference type="NCBI Taxonomy" id="528191"/>
    <lineage>
        <taxon>Bacteria</taxon>
        <taxon>Bacillati</taxon>
        <taxon>Bacillota</taxon>
        <taxon>Bacilli</taxon>
        <taxon>Bacillales</taxon>
        <taxon>Paenibacillaceae</taxon>
        <taxon>Paenibacillus</taxon>
    </lineage>
</organism>
<accession>A0ABS4RW87</accession>
<dbReference type="EMBL" id="JAGIKV010000014">
    <property type="protein sequence ID" value="MBP2247167.1"/>
    <property type="molecule type" value="Genomic_DNA"/>
</dbReference>
<dbReference type="Gene3D" id="2.70.40.10">
    <property type="match status" value="1"/>
</dbReference>